<dbReference type="InterPro" id="IPR045124">
    <property type="entry name" value="Su(sable)-like"/>
</dbReference>
<dbReference type="GO" id="GO:0008270">
    <property type="term" value="F:zinc ion binding"/>
    <property type="evidence" value="ECO:0007669"/>
    <property type="project" value="UniProtKB-KW"/>
</dbReference>
<feature type="compositionally biased region" description="Basic residues" evidence="6">
    <location>
        <begin position="498"/>
        <end position="517"/>
    </location>
</feature>
<evidence type="ECO:0000256" key="2">
    <source>
        <dbReference type="ARBA" id="ARBA00022737"/>
    </source>
</evidence>
<dbReference type="Gramene" id="PHT67351">
    <property type="protein sequence ID" value="PHT67351"/>
    <property type="gene ID" value="T459_26838"/>
</dbReference>
<feature type="region of interest" description="Disordered" evidence="6">
    <location>
        <begin position="492"/>
        <end position="517"/>
    </location>
</feature>
<name>A0A2G2YCR9_CAPAN</name>
<proteinExistence type="predicted"/>
<feature type="region of interest" description="Disordered" evidence="6">
    <location>
        <begin position="698"/>
        <end position="726"/>
    </location>
</feature>
<dbReference type="PANTHER" id="PTHR13119">
    <property type="entry name" value="ZINC FINGER CCCH DOMAIN-CONTAINING PROTEI"/>
    <property type="match status" value="1"/>
</dbReference>
<gene>
    <name evidence="8" type="ORF">T459_26838</name>
</gene>
<accession>A0A2G2YCR9</accession>
<dbReference type="Proteomes" id="UP000222542">
    <property type="component" value="Unassembled WGS sequence"/>
</dbReference>
<reference evidence="8 9" key="1">
    <citation type="journal article" date="2014" name="Nat. Genet.">
        <title>Genome sequence of the hot pepper provides insights into the evolution of pungency in Capsicum species.</title>
        <authorList>
            <person name="Kim S."/>
            <person name="Park M."/>
            <person name="Yeom S.I."/>
            <person name="Kim Y.M."/>
            <person name="Lee J.M."/>
            <person name="Lee H.A."/>
            <person name="Seo E."/>
            <person name="Choi J."/>
            <person name="Cheong K."/>
            <person name="Kim K.T."/>
            <person name="Jung K."/>
            <person name="Lee G.W."/>
            <person name="Oh S.K."/>
            <person name="Bae C."/>
            <person name="Kim S.B."/>
            <person name="Lee H.Y."/>
            <person name="Kim S.Y."/>
            <person name="Kim M.S."/>
            <person name="Kang B.C."/>
            <person name="Jo Y.D."/>
            <person name="Yang H.B."/>
            <person name="Jeong H.J."/>
            <person name="Kang W.H."/>
            <person name="Kwon J.K."/>
            <person name="Shin C."/>
            <person name="Lim J.Y."/>
            <person name="Park J.H."/>
            <person name="Huh J.H."/>
            <person name="Kim J.S."/>
            <person name="Kim B.D."/>
            <person name="Cohen O."/>
            <person name="Paran I."/>
            <person name="Suh M.C."/>
            <person name="Lee S.B."/>
            <person name="Kim Y.K."/>
            <person name="Shin Y."/>
            <person name="Noh S.J."/>
            <person name="Park J."/>
            <person name="Seo Y.S."/>
            <person name="Kwon S.Y."/>
            <person name="Kim H.A."/>
            <person name="Park J.M."/>
            <person name="Kim H.J."/>
            <person name="Choi S.B."/>
            <person name="Bosland P.W."/>
            <person name="Reeves G."/>
            <person name="Jo S.H."/>
            <person name="Lee B.W."/>
            <person name="Cho H.T."/>
            <person name="Choi H.S."/>
            <person name="Lee M.S."/>
            <person name="Yu Y."/>
            <person name="Do Choi Y."/>
            <person name="Park B.S."/>
            <person name="van Deynze A."/>
            <person name="Ashrafi H."/>
            <person name="Hill T."/>
            <person name="Kim W.T."/>
            <person name="Pai H.S."/>
            <person name="Ahn H.K."/>
            <person name="Yeam I."/>
            <person name="Giovannoni J.J."/>
            <person name="Rose J.K."/>
            <person name="Sorensen I."/>
            <person name="Lee S.J."/>
            <person name="Kim R.W."/>
            <person name="Choi I.Y."/>
            <person name="Choi B.S."/>
            <person name="Lim J.S."/>
            <person name="Lee Y.H."/>
            <person name="Choi D."/>
        </authorList>
    </citation>
    <scope>NUCLEOTIDE SEQUENCE [LARGE SCALE GENOMIC DNA]</scope>
    <source>
        <strain evidence="9">cv. CM334</strain>
    </source>
</reference>
<keyword evidence="9" id="KW-1185">Reference proteome</keyword>
<protein>
    <recommendedName>
        <fullName evidence="7">C3H1-type domain-containing protein</fullName>
    </recommendedName>
</protein>
<comment type="caution">
    <text evidence="8">The sequence shown here is derived from an EMBL/GenBank/DDBJ whole genome shotgun (WGS) entry which is preliminary data.</text>
</comment>
<evidence type="ECO:0000256" key="6">
    <source>
        <dbReference type="SAM" id="MobiDB-lite"/>
    </source>
</evidence>
<sequence>MNIWDKVGVTSVAGKTRRDMVRNEDIWDKVGVTSEADKMRRDMVGYEGGHGFKPWKQPLAEIQDDNGSSKLGKENEVGELVDHHLIRSEKLLVTARAQEDSDNLVVQGGSGDGNEGSSRSGYGDFTGSQIEVDLDLSNQISDAVEGKKGDSVTNDIIDMNCLVDKTLGCNDQMIQEPGNRCSTHESEVKEPDPIRQVELDKEPSIADVRAAIESCFDADAIVDLSQPAELPGQKMDVSETHLSEELKHGLRIKEMELETLISSAGATDLSVHVPVCEEVEEGEAFGDVMVFDESDYDILNNVGNEKKDGADESPANIFGKEEFAFDVHVNAPQKKDAHVNAPQKKDVYVNAQQKKDAYASSSINAVDEDNTSLGGEFIRKFREVPKDNTEKVFRSKDVETRKVCVYDTILDSGIDAEQVGGDVKLDHPAGSQFDHPAGSQFDSTSSVNAKKRKYLEVGAEDAIGDSLLRNIPASSSYGSSLVHHECLSSLNGTIGKNEKKKRPSNKERKARKKAKERIKRAEKLGVKRLKLPLVVKPKEVKYCRHYIQGRCFEADKCKFSHDTIPLTKTSKPCRHFARQSCMKGDDCPFDHQLSKYPCEKYASQGFCNRGGDCLFSHEISAKTATVTSPTASNPPSAPSKSNSLIQVDTYGMSHKDVNSTSGSAALVPGKSAERSVLECVGKPAARAPKGVRLFSGVTLSSPRGKSLQGDAEKHKEADLSSKADDVGKFKSESNQKLNGFMKGTSVRTPQGVNFLSFGRAPLAEPSRDTLTSMLNMDYGVDKLQLGDMNNSKEAATCSKRNDSVKDDNQANVSAKLRSMNQMSTRNPPGSVPRGVNILSVDKAVKNRLHPNDFNSASSPIQRRQNALNTTSTEMPFRQLSSLFPAGQSLIQSAQKCNAEVSSSSKAPLLANTTSSIQKALSSTLAFAANLEVKYGMPNGSPDISSAINHKAGSSRDR</sequence>
<keyword evidence="2" id="KW-0677">Repeat</keyword>
<reference evidence="8 9" key="2">
    <citation type="journal article" date="2017" name="Genome Biol.">
        <title>New reference genome sequences of hot pepper reveal the massive evolution of plant disease-resistance genes by retroduplication.</title>
        <authorList>
            <person name="Kim S."/>
            <person name="Park J."/>
            <person name="Yeom S.I."/>
            <person name="Kim Y.M."/>
            <person name="Seo E."/>
            <person name="Kim K.T."/>
            <person name="Kim M.S."/>
            <person name="Lee J.M."/>
            <person name="Cheong K."/>
            <person name="Shin H.S."/>
            <person name="Kim S.B."/>
            <person name="Han K."/>
            <person name="Lee J."/>
            <person name="Park M."/>
            <person name="Lee H.A."/>
            <person name="Lee H.Y."/>
            <person name="Lee Y."/>
            <person name="Oh S."/>
            <person name="Lee J.H."/>
            <person name="Choi E."/>
            <person name="Choi E."/>
            <person name="Lee S.E."/>
            <person name="Jeon J."/>
            <person name="Kim H."/>
            <person name="Choi G."/>
            <person name="Song H."/>
            <person name="Lee J."/>
            <person name="Lee S.C."/>
            <person name="Kwon J.K."/>
            <person name="Lee H.Y."/>
            <person name="Koo N."/>
            <person name="Hong Y."/>
            <person name="Kim R.W."/>
            <person name="Kang W.H."/>
            <person name="Huh J.H."/>
            <person name="Kang B.C."/>
            <person name="Yang T.J."/>
            <person name="Lee Y.H."/>
            <person name="Bennetzen J.L."/>
            <person name="Choi D."/>
        </authorList>
    </citation>
    <scope>NUCLEOTIDE SEQUENCE [LARGE SCALE GENOMIC DNA]</scope>
    <source>
        <strain evidence="9">cv. CM334</strain>
    </source>
</reference>
<evidence type="ECO:0000313" key="9">
    <source>
        <dbReference type="Proteomes" id="UP000222542"/>
    </source>
</evidence>
<feature type="domain" description="C3H1-type" evidence="7">
    <location>
        <begin position="537"/>
        <end position="564"/>
    </location>
</feature>
<evidence type="ECO:0000256" key="5">
    <source>
        <dbReference type="PROSITE-ProRule" id="PRU00723"/>
    </source>
</evidence>
<keyword evidence="1 5" id="KW-0479">Metal-binding</keyword>
<keyword evidence="3 5" id="KW-0863">Zinc-finger</keyword>
<feature type="zinc finger region" description="C3H1-type" evidence="5">
    <location>
        <begin position="567"/>
        <end position="594"/>
    </location>
</feature>
<feature type="compositionally biased region" description="Basic and acidic residues" evidence="6">
    <location>
        <begin position="710"/>
        <end position="726"/>
    </location>
</feature>
<dbReference type="PANTHER" id="PTHR13119:SF12">
    <property type="entry name" value="PROTEIN SUPPRESSOR OF SABLE"/>
    <property type="match status" value="1"/>
</dbReference>
<dbReference type="GO" id="GO:0003723">
    <property type="term" value="F:RNA binding"/>
    <property type="evidence" value="ECO:0007669"/>
    <property type="project" value="InterPro"/>
</dbReference>
<dbReference type="SMART" id="SM00356">
    <property type="entry name" value="ZnF_C3H1"/>
    <property type="match status" value="3"/>
</dbReference>
<dbReference type="SUPFAM" id="SSF90229">
    <property type="entry name" value="CCCH zinc finger"/>
    <property type="match status" value="1"/>
</dbReference>
<feature type="region of interest" description="Disordered" evidence="6">
    <location>
        <begin position="938"/>
        <end position="957"/>
    </location>
</feature>
<evidence type="ECO:0000313" key="8">
    <source>
        <dbReference type="EMBL" id="PHT67351.1"/>
    </source>
</evidence>
<dbReference type="AlphaFoldDB" id="A0A2G2YCR9"/>
<feature type="zinc finger region" description="C3H1-type" evidence="5">
    <location>
        <begin position="597"/>
        <end position="620"/>
    </location>
</feature>
<evidence type="ECO:0000256" key="3">
    <source>
        <dbReference type="ARBA" id="ARBA00022771"/>
    </source>
</evidence>
<evidence type="ECO:0000256" key="1">
    <source>
        <dbReference type="ARBA" id="ARBA00022723"/>
    </source>
</evidence>
<dbReference type="InterPro" id="IPR000571">
    <property type="entry name" value="Znf_CCCH"/>
</dbReference>
<dbReference type="GO" id="GO:0005634">
    <property type="term" value="C:nucleus"/>
    <property type="evidence" value="ECO:0000318"/>
    <property type="project" value="GO_Central"/>
</dbReference>
<dbReference type="STRING" id="4072.A0A2G2YCR9"/>
<dbReference type="InterPro" id="IPR036855">
    <property type="entry name" value="Znf_CCCH_sf"/>
</dbReference>
<evidence type="ECO:0000259" key="7">
    <source>
        <dbReference type="PROSITE" id="PS50103"/>
    </source>
</evidence>
<feature type="region of interest" description="Disordered" evidence="6">
    <location>
        <begin position="103"/>
        <end position="125"/>
    </location>
</feature>
<keyword evidence="4 5" id="KW-0862">Zinc</keyword>
<organism evidence="8 9">
    <name type="scientific">Capsicum annuum</name>
    <name type="common">Capsicum pepper</name>
    <dbReference type="NCBI Taxonomy" id="4072"/>
    <lineage>
        <taxon>Eukaryota</taxon>
        <taxon>Viridiplantae</taxon>
        <taxon>Streptophyta</taxon>
        <taxon>Embryophyta</taxon>
        <taxon>Tracheophyta</taxon>
        <taxon>Spermatophyta</taxon>
        <taxon>Magnoliopsida</taxon>
        <taxon>eudicotyledons</taxon>
        <taxon>Gunneridae</taxon>
        <taxon>Pentapetalae</taxon>
        <taxon>asterids</taxon>
        <taxon>lamiids</taxon>
        <taxon>Solanales</taxon>
        <taxon>Solanaceae</taxon>
        <taxon>Solanoideae</taxon>
        <taxon>Capsiceae</taxon>
        <taxon>Capsicum</taxon>
    </lineage>
</organism>
<dbReference type="Gene3D" id="4.10.1000.10">
    <property type="entry name" value="Zinc finger, CCCH-type"/>
    <property type="match status" value="1"/>
</dbReference>
<feature type="domain" description="C3H1-type" evidence="7">
    <location>
        <begin position="597"/>
        <end position="620"/>
    </location>
</feature>
<dbReference type="OMA" id="RKVCVYD"/>
<dbReference type="GO" id="GO:0045892">
    <property type="term" value="P:negative regulation of DNA-templated transcription"/>
    <property type="evidence" value="ECO:0007669"/>
    <property type="project" value="InterPro"/>
</dbReference>
<dbReference type="EMBL" id="AYRZ02000011">
    <property type="protein sequence ID" value="PHT67351.1"/>
    <property type="molecule type" value="Genomic_DNA"/>
</dbReference>
<dbReference type="PROSITE" id="PS50103">
    <property type="entry name" value="ZF_C3H1"/>
    <property type="match status" value="3"/>
</dbReference>
<feature type="domain" description="C3H1-type" evidence="7">
    <location>
        <begin position="567"/>
        <end position="594"/>
    </location>
</feature>
<evidence type="ECO:0000256" key="4">
    <source>
        <dbReference type="ARBA" id="ARBA00022833"/>
    </source>
</evidence>
<feature type="zinc finger region" description="C3H1-type" evidence="5">
    <location>
        <begin position="537"/>
        <end position="564"/>
    </location>
</feature>